<comment type="subcellular location">
    <subcellularLocation>
        <location evidence="1">Cell membrane</location>
        <topology evidence="1">Single-pass type I membrane protein</topology>
    </subcellularLocation>
    <subcellularLocation>
        <location evidence="2">Secreted</location>
    </subcellularLocation>
</comment>
<comment type="similarity">
    <text evidence="3">Belongs to the neuregulin family.</text>
</comment>
<dbReference type="GeneTree" id="ENSGT01150000288148"/>
<evidence type="ECO:0000313" key="19">
    <source>
        <dbReference type="Ensembl" id="ENSECRP00000031013.1"/>
    </source>
</evidence>
<reference evidence="19" key="1">
    <citation type="submission" date="2021-06" db="EMBL/GenBank/DDBJ databases">
        <authorList>
            <consortium name="Wellcome Sanger Institute Data Sharing"/>
        </authorList>
    </citation>
    <scope>NUCLEOTIDE SEQUENCE [LARGE SCALE GENOMIC DNA]</scope>
</reference>
<dbReference type="PANTHER" id="PTHR10740:SF15">
    <property type="entry name" value="EGF-LIKE DOMAIN-CONTAINING PROTEIN"/>
    <property type="match status" value="1"/>
</dbReference>
<evidence type="ECO:0000256" key="7">
    <source>
        <dbReference type="ARBA" id="ARBA00022692"/>
    </source>
</evidence>
<keyword evidence="10 17" id="KW-0472">Membrane</keyword>
<feature type="domain" description="EGF-like" evidence="18">
    <location>
        <begin position="6"/>
        <end position="47"/>
    </location>
</feature>
<evidence type="ECO:0000256" key="10">
    <source>
        <dbReference type="ARBA" id="ARBA00023136"/>
    </source>
</evidence>
<keyword evidence="5" id="KW-0964">Secreted</keyword>
<keyword evidence="8 17" id="KW-1133">Transmembrane helix</keyword>
<reference evidence="19" key="3">
    <citation type="submission" date="2025-09" db="UniProtKB">
        <authorList>
            <consortium name="Ensembl"/>
        </authorList>
    </citation>
    <scope>IDENTIFICATION</scope>
</reference>
<evidence type="ECO:0000256" key="15">
    <source>
        <dbReference type="ARBA" id="ARBA00073762"/>
    </source>
</evidence>
<evidence type="ECO:0000256" key="2">
    <source>
        <dbReference type="ARBA" id="ARBA00004613"/>
    </source>
</evidence>
<feature type="disulfide bond" evidence="16">
    <location>
        <begin position="18"/>
        <end position="35"/>
    </location>
</feature>
<comment type="subunit">
    <text evidence="14">Interacts with ERBB4.</text>
</comment>
<dbReference type="GO" id="GO:0045840">
    <property type="term" value="P:positive regulation of mitotic nuclear division"/>
    <property type="evidence" value="ECO:0007669"/>
    <property type="project" value="TreeGrafter"/>
</dbReference>
<evidence type="ECO:0000256" key="12">
    <source>
        <dbReference type="ARBA" id="ARBA00023180"/>
    </source>
</evidence>
<dbReference type="PROSITE" id="PS00022">
    <property type="entry name" value="EGF_1"/>
    <property type="match status" value="1"/>
</dbReference>
<evidence type="ECO:0000256" key="9">
    <source>
        <dbReference type="ARBA" id="ARBA00023030"/>
    </source>
</evidence>
<dbReference type="Ensembl" id="ENSECRT00000031669.1">
    <property type="protein sequence ID" value="ENSECRP00000031013.1"/>
    <property type="gene ID" value="ENSECRG00000021033.1"/>
</dbReference>
<dbReference type="SUPFAM" id="SSF57196">
    <property type="entry name" value="EGF/Laminin"/>
    <property type="match status" value="1"/>
</dbReference>
<evidence type="ECO:0000313" key="20">
    <source>
        <dbReference type="Proteomes" id="UP000694620"/>
    </source>
</evidence>
<evidence type="ECO:0000256" key="17">
    <source>
        <dbReference type="SAM" id="Phobius"/>
    </source>
</evidence>
<dbReference type="PROSITE" id="PS50026">
    <property type="entry name" value="EGF_3"/>
    <property type="match status" value="1"/>
</dbReference>
<evidence type="ECO:0000256" key="4">
    <source>
        <dbReference type="ARBA" id="ARBA00022475"/>
    </source>
</evidence>
<dbReference type="InterPro" id="IPR000742">
    <property type="entry name" value="EGF"/>
</dbReference>
<evidence type="ECO:0000256" key="11">
    <source>
        <dbReference type="ARBA" id="ARBA00023157"/>
    </source>
</evidence>
<evidence type="ECO:0000256" key="8">
    <source>
        <dbReference type="ARBA" id="ARBA00022989"/>
    </source>
</evidence>
<dbReference type="GO" id="GO:0005886">
    <property type="term" value="C:plasma membrane"/>
    <property type="evidence" value="ECO:0007669"/>
    <property type="project" value="UniProtKB-SubCell"/>
</dbReference>
<evidence type="ECO:0000256" key="14">
    <source>
        <dbReference type="ARBA" id="ARBA00063299"/>
    </source>
</evidence>
<comment type="caution">
    <text evidence="16">Lacks conserved residue(s) required for the propagation of feature annotation.</text>
</comment>
<keyword evidence="20" id="KW-1185">Reference proteome</keyword>
<comment type="function">
    <text evidence="13">Low affinity ligand for the ERBB4 tyrosine kinase receptor. Concomitantly recruits ERBB1 and ERBB2 coreceptors, resulting in ligand-stimulated tyrosine phosphorylation and activation of the ERBB receptors. Does not bind to the ERBB1, ERBB2 and ERBB3 receptors.</text>
</comment>
<dbReference type="FunFam" id="2.10.25.10:FF:000356">
    <property type="entry name" value="pro-neuregulin-4, membrane-bound isoform"/>
    <property type="match status" value="1"/>
</dbReference>
<dbReference type="GO" id="GO:0005154">
    <property type="term" value="F:epidermal growth factor receptor binding"/>
    <property type="evidence" value="ECO:0007669"/>
    <property type="project" value="TreeGrafter"/>
</dbReference>
<evidence type="ECO:0000256" key="3">
    <source>
        <dbReference type="ARBA" id="ARBA00008216"/>
    </source>
</evidence>
<feature type="disulfide bond" evidence="16">
    <location>
        <begin position="37"/>
        <end position="46"/>
    </location>
</feature>
<evidence type="ECO:0000259" key="18">
    <source>
        <dbReference type="PROSITE" id="PS50026"/>
    </source>
</evidence>
<accession>A0A8C4XGU3</accession>
<dbReference type="Proteomes" id="UP000694620">
    <property type="component" value="Chromosome 17"/>
</dbReference>
<dbReference type="GO" id="GO:0007173">
    <property type="term" value="P:epidermal growth factor receptor signaling pathway"/>
    <property type="evidence" value="ECO:0007669"/>
    <property type="project" value="TreeGrafter"/>
</dbReference>
<protein>
    <recommendedName>
        <fullName evidence="15">Pro-neuregulin-4, membrane-bound isoform</fullName>
    </recommendedName>
</protein>
<name>A0A8C4XGU3_ERPCA</name>
<proteinExistence type="inferred from homology"/>
<dbReference type="GO" id="GO:0008284">
    <property type="term" value="P:positive regulation of cell population proliferation"/>
    <property type="evidence" value="ECO:0007669"/>
    <property type="project" value="TreeGrafter"/>
</dbReference>
<dbReference type="PANTHER" id="PTHR10740">
    <property type="entry name" value="TRANSFORMING GROWTH FACTOR ALPHA"/>
    <property type="match status" value="1"/>
</dbReference>
<reference evidence="19" key="2">
    <citation type="submission" date="2025-08" db="UniProtKB">
        <authorList>
            <consortium name="Ensembl"/>
        </authorList>
    </citation>
    <scope>IDENTIFICATION</scope>
</reference>
<keyword evidence="7 17" id="KW-0812">Transmembrane</keyword>
<evidence type="ECO:0000256" key="1">
    <source>
        <dbReference type="ARBA" id="ARBA00004251"/>
    </source>
</evidence>
<feature type="transmembrane region" description="Helical" evidence="17">
    <location>
        <begin position="63"/>
        <end position="85"/>
    </location>
</feature>
<sequence length="87" mass="9422">EPTEDQLKPCSSEESSFCLNGGICYRIPSASSPSCVCNEDFKGTRCEEFQLPIKTASENDRGLIAAVVIISVLIALVLIAVIYCAHR</sequence>
<dbReference type="GO" id="GO:0005615">
    <property type="term" value="C:extracellular space"/>
    <property type="evidence" value="ECO:0007669"/>
    <property type="project" value="TreeGrafter"/>
</dbReference>
<organism evidence="19 20">
    <name type="scientific">Erpetoichthys calabaricus</name>
    <name type="common">Rope fish</name>
    <name type="synonym">Calamoichthys calabaricus</name>
    <dbReference type="NCBI Taxonomy" id="27687"/>
    <lineage>
        <taxon>Eukaryota</taxon>
        <taxon>Metazoa</taxon>
        <taxon>Chordata</taxon>
        <taxon>Craniata</taxon>
        <taxon>Vertebrata</taxon>
        <taxon>Euteleostomi</taxon>
        <taxon>Actinopterygii</taxon>
        <taxon>Polypteriformes</taxon>
        <taxon>Polypteridae</taxon>
        <taxon>Erpetoichthys</taxon>
    </lineage>
</organism>
<evidence type="ECO:0000256" key="6">
    <source>
        <dbReference type="ARBA" id="ARBA00022536"/>
    </source>
</evidence>
<dbReference type="Gene3D" id="2.10.25.10">
    <property type="entry name" value="Laminin"/>
    <property type="match status" value="1"/>
</dbReference>
<dbReference type="SMART" id="SM00181">
    <property type="entry name" value="EGF"/>
    <property type="match status" value="1"/>
</dbReference>
<evidence type="ECO:0000256" key="13">
    <source>
        <dbReference type="ARBA" id="ARBA00054375"/>
    </source>
</evidence>
<keyword evidence="6 16" id="KW-0245">EGF-like domain</keyword>
<dbReference type="GO" id="GO:0008083">
    <property type="term" value="F:growth factor activity"/>
    <property type="evidence" value="ECO:0007669"/>
    <property type="project" value="UniProtKB-KW"/>
</dbReference>
<keyword evidence="4" id="KW-1003">Cell membrane</keyword>
<keyword evidence="12" id="KW-0325">Glycoprotein</keyword>
<keyword evidence="11 16" id="KW-1015">Disulfide bond</keyword>
<dbReference type="AlphaFoldDB" id="A0A8C4XGU3"/>
<keyword evidence="9" id="KW-0339">Growth factor</keyword>
<evidence type="ECO:0000256" key="5">
    <source>
        <dbReference type="ARBA" id="ARBA00022525"/>
    </source>
</evidence>
<evidence type="ECO:0000256" key="16">
    <source>
        <dbReference type="PROSITE-ProRule" id="PRU00076"/>
    </source>
</evidence>